<name>A0A9D1THU5_9FIRM</name>
<dbReference type="PANTHER" id="PTHR33221">
    <property type="entry name" value="WINGED HELIX-TURN-HELIX TRANSCRIPTIONAL REGULATOR, RRF2 FAMILY"/>
    <property type="match status" value="1"/>
</dbReference>
<comment type="caution">
    <text evidence="2">The sequence shown here is derived from an EMBL/GenBank/DDBJ whole genome shotgun (WGS) entry which is preliminary data.</text>
</comment>
<evidence type="ECO:0000313" key="3">
    <source>
        <dbReference type="Proteomes" id="UP000886808"/>
    </source>
</evidence>
<dbReference type="PANTHER" id="PTHR33221:SF5">
    <property type="entry name" value="HTH-TYPE TRANSCRIPTIONAL REGULATOR ISCR"/>
    <property type="match status" value="1"/>
</dbReference>
<sequence length="148" mass="16367">MKVSTKGRYALRLMIDLAEHDHGSFIPLKEISARQGISIKYLEQIVNQLSRSGLLRSVRGAQGGYRLSKPAQAYTAGEILRVTEGGLAPIACLEKNAAICSRKDTCSTLPFWNGFADAINNYVDNITLEDLVNQHKDVIKDSNFIVKD</sequence>
<dbReference type="Gene3D" id="1.10.10.10">
    <property type="entry name" value="Winged helix-like DNA-binding domain superfamily/Winged helix DNA-binding domain"/>
    <property type="match status" value="1"/>
</dbReference>
<dbReference type="GO" id="GO:0005829">
    <property type="term" value="C:cytosol"/>
    <property type="evidence" value="ECO:0007669"/>
    <property type="project" value="TreeGrafter"/>
</dbReference>
<dbReference type="GO" id="GO:0003700">
    <property type="term" value="F:DNA-binding transcription factor activity"/>
    <property type="evidence" value="ECO:0007669"/>
    <property type="project" value="TreeGrafter"/>
</dbReference>
<protein>
    <submittedName>
        <fullName evidence="2">Rrf2 family transcriptional regulator</fullName>
    </submittedName>
</protein>
<gene>
    <name evidence="2" type="ORF">H9746_05080</name>
</gene>
<reference evidence="2" key="1">
    <citation type="journal article" date="2021" name="PeerJ">
        <title>Extensive microbial diversity within the chicken gut microbiome revealed by metagenomics and culture.</title>
        <authorList>
            <person name="Gilroy R."/>
            <person name="Ravi A."/>
            <person name="Getino M."/>
            <person name="Pursley I."/>
            <person name="Horton D.L."/>
            <person name="Alikhan N.F."/>
            <person name="Baker D."/>
            <person name="Gharbi K."/>
            <person name="Hall N."/>
            <person name="Watson M."/>
            <person name="Adriaenssens E.M."/>
            <person name="Foster-Nyarko E."/>
            <person name="Jarju S."/>
            <person name="Secka A."/>
            <person name="Antonio M."/>
            <person name="Oren A."/>
            <person name="Chaudhuri R.R."/>
            <person name="La Ragione R."/>
            <person name="Hildebrand F."/>
            <person name="Pallen M.J."/>
        </authorList>
    </citation>
    <scope>NUCLEOTIDE SEQUENCE</scope>
    <source>
        <strain evidence="2">CHK193-4272</strain>
    </source>
</reference>
<dbReference type="PROSITE" id="PS01332">
    <property type="entry name" value="HTH_RRF2_1"/>
    <property type="match status" value="1"/>
</dbReference>
<dbReference type="EMBL" id="DXIE01000031">
    <property type="protein sequence ID" value="HIV62203.1"/>
    <property type="molecule type" value="Genomic_DNA"/>
</dbReference>
<dbReference type="InterPro" id="IPR036390">
    <property type="entry name" value="WH_DNA-bd_sf"/>
</dbReference>
<accession>A0A9D1THU5</accession>
<dbReference type="SUPFAM" id="SSF46785">
    <property type="entry name" value="Winged helix' DNA-binding domain"/>
    <property type="match status" value="1"/>
</dbReference>
<keyword evidence="1" id="KW-0238">DNA-binding</keyword>
<dbReference type="AlphaFoldDB" id="A0A9D1THU5"/>
<dbReference type="InterPro" id="IPR000944">
    <property type="entry name" value="Tscrpt_reg_Rrf2"/>
</dbReference>
<proteinExistence type="predicted"/>
<dbReference type="Proteomes" id="UP000886808">
    <property type="component" value="Unassembled WGS sequence"/>
</dbReference>
<dbReference type="PROSITE" id="PS51197">
    <property type="entry name" value="HTH_RRF2_2"/>
    <property type="match status" value="1"/>
</dbReference>
<evidence type="ECO:0000256" key="1">
    <source>
        <dbReference type="ARBA" id="ARBA00023125"/>
    </source>
</evidence>
<dbReference type="Pfam" id="PF02082">
    <property type="entry name" value="Rrf2"/>
    <property type="match status" value="1"/>
</dbReference>
<reference evidence="2" key="2">
    <citation type="submission" date="2021-04" db="EMBL/GenBank/DDBJ databases">
        <authorList>
            <person name="Gilroy R."/>
        </authorList>
    </citation>
    <scope>NUCLEOTIDE SEQUENCE</scope>
    <source>
        <strain evidence="2">CHK193-4272</strain>
    </source>
</reference>
<dbReference type="GO" id="GO:0003677">
    <property type="term" value="F:DNA binding"/>
    <property type="evidence" value="ECO:0007669"/>
    <property type="project" value="UniProtKB-KW"/>
</dbReference>
<dbReference type="InterPro" id="IPR030489">
    <property type="entry name" value="TR_Rrf2-type_CS"/>
</dbReference>
<organism evidence="2 3">
    <name type="scientific">Candidatus Butyricicoccus avistercoris</name>
    <dbReference type="NCBI Taxonomy" id="2838518"/>
    <lineage>
        <taxon>Bacteria</taxon>
        <taxon>Bacillati</taxon>
        <taxon>Bacillota</taxon>
        <taxon>Clostridia</taxon>
        <taxon>Eubacteriales</taxon>
        <taxon>Butyricicoccaceae</taxon>
        <taxon>Butyricicoccus</taxon>
    </lineage>
</organism>
<dbReference type="InterPro" id="IPR036388">
    <property type="entry name" value="WH-like_DNA-bd_sf"/>
</dbReference>
<evidence type="ECO:0000313" key="2">
    <source>
        <dbReference type="EMBL" id="HIV62203.1"/>
    </source>
</evidence>
<dbReference type="NCBIfam" id="TIGR00738">
    <property type="entry name" value="rrf2_super"/>
    <property type="match status" value="1"/>
</dbReference>